<reference evidence="1" key="1">
    <citation type="submission" date="2020-04" db="EMBL/GenBank/DDBJ databases">
        <title>Peptoniphilus sp. nov. isolated from swine feces.</title>
        <authorList>
            <person name="Ryu S.W."/>
        </authorList>
    </citation>
    <scope>NUCLEOTIDE SEQUENCE [LARGE SCALE GENOMIC DNA]</scope>
    <source>
        <strain evidence="1">AGMB00490</strain>
    </source>
</reference>
<dbReference type="AlphaFoldDB" id="A0A848RHH7"/>
<organism evidence="1 2">
    <name type="scientific">Peptoniphilus faecalis</name>
    <dbReference type="NCBI Taxonomy" id="2731255"/>
    <lineage>
        <taxon>Bacteria</taxon>
        <taxon>Bacillati</taxon>
        <taxon>Bacillota</taxon>
        <taxon>Tissierellia</taxon>
        <taxon>Tissierellales</taxon>
        <taxon>Peptoniphilaceae</taxon>
        <taxon>Peptoniphilus</taxon>
    </lineage>
</organism>
<accession>A0A848RHH7</accession>
<protein>
    <submittedName>
        <fullName evidence="1">Uncharacterized protein</fullName>
    </submittedName>
</protein>
<dbReference type="Proteomes" id="UP000568273">
    <property type="component" value="Unassembled WGS sequence"/>
</dbReference>
<keyword evidence="2" id="KW-1185">Reference proteome</keyword>
<evidence type="ECO:0000313" key="1">
    <source>
        <dbReference type="EMBL" id="NMW84706.1"/>
    </source>
</evidence>
<dbReference type="EMBL" id="JABDSR010000003">
    <property type="protein sequence ID" value="NMW84706.1"/>
    <property type="molecule type" value="Genomic_DNA"/>
</dbReference>
<name>A0A848RHH7_9FIRM</name>
<comment type="caution">
    <text evidence="1">The sequence shown here is derived from an EMBL/GenBank/DDBJ whole genome shotgun (WGS) entry which is preliminary data.</text>
</comment>
<proteinExistence type="predicted"/>
<dbReference type="RefSeq" id="WP_169968431.1">
    <property type="nucleotide sequence ID" value="NZ_JABDSR010000003.1"/>
</dbReference>
<gene>
    <name evidence="1" type="ORF">HKO22_02970</name>
</gene>
<evidence type="ECO:0000313" key="2">
    <source>
        <dbReference type="Proteomes" id="UP000568273"/>
    </source>
</evidence>
<sequence>MKKIEDKQIVQVLKESIKPFKQYNNKINYRRISRFCQDNTIIRIVKANIDVFNNYGIKIGTDGTISRGRSYANLIEKLNKLFDENVEIAKTVYYSNIDHYYEYCRYSLPYDDNSNVALSSEELTDIVIIEMLKLDSIQIIDVFDYVYNKLNELEKTGTGEEKGLRVQFLNDILQDNCQSYYLGKYLEKVDKMFKSLTMDYKYIGYFSYRIVGNMITSQFIPACLINGNKDDERAIWLKASLDEFEEKIINNSSNKILRDYFKYQIK</sequence>